<accession>A0A933L1W2</accession>
<evidence type="ECO:0000256" key="5">
    <source>
        <dbReference type="ARBA" id="ARBA00022692"/>
    </source>
</evidence>
<evidence type="ECO:0000256" key="6">
    <source>
        <dbReference type="ARBA" id="ARBA00022989"/>
    </source>
</evidence>
<comment type="subcellular location">
    <subcellularLocation>
        <location evidence="1">Cell membrane</location>
        <topology evidence="1">Multi-pass membrane protein</topology>
    </subcellularLocation>
</comment>
<evidence type="ECO:0000256" key="2">
    <source>
        <dbReference type="ARBA" id="ARBA00022475"/>
    </source>
</evidence>
<keyword evidence="6 9" id="KW-1133">Transmembrane helix</keyword>
<keyword evidence="3" id="KW-0328">Glycosyltransferase</keyword>
<dbReference type="Gene3D" id="3.90.550.10">
    <property type="entry name" value="Spore Coat Polysaccharide Biosynthesis Protein SpsA, Chain A"/>
    <property type="match status" value="1"/>
</dbReference>
<proteinExistence type="inferred from homology"/>
<evidence type="ECO:0000256" key="1">
    <source>
        <dbReference type="ARBA" id="ARBA00004651"/>
    </source>
</evidence>
<dbReference type="EMBL" id="JACRAF010000021">
    <property type="protein sequence ID" value="MBI4921525.1"/>
    <property type="molecule type" value="Genomic_DNA"/>
</dbReference>
<dbReference type="Pfam" id="PF00535">
    <property type="entry name" value="Glycos_transf_2"/>
    <property type="match status" value="1"/>
</dbReference>
<feature type="transmembrane region" description="Helical" evidence="9">
    <location>
        <begin position="233"/>
        <end position="259"/>
    </location>
</feature>
<dbReference type="PANTHER" id="PTHR48090">
    <property type="entry name" value="UNDECAPRENYL-PHOSPHATE 4-DEOXY-4-FORMAMIDO-L-ARABINOSE TRANSFERASE-RELATED"/>
    <property type="match status" value="1"/>
</dbReference>
<name>A0A933L1W2_9HYPH</name>
<dbReference type="InterPro" id="IPR050256">
    <property type="entry name" value="Glycosyltransferase_2"/>
</dbReference>
<dbReference type="InterPro" id="IPR029044">
    <property type="entry name" value="Nucleotide-diphossugar_trans"/>
</dbReference>
<dbReference type="GO" id="GO:0016757">
    <property type="term" value="F:glycosyltransferase activity"/>
    <property type="evidence" value="ECO:0007669"/>
    <property type="project" value="UniProtKB-KW"/>
</dbReference>
<dbReference type="SUPFAM" id="SSF53448">
    <property type="entry name" value="Nucleotide-diphospho-sugar transferases"/>
    <property type="match status" value="1"/>
</dbReference>
<gene>
    <name evidence="11" type="ORF">HY834_07220</name>
</gene>
<reference evidence="11" key="1">
    <citation type="submission" date="2020-07" db="EMBL/GenBank/DDBJ databases">
        <title>Huge and variable diversity of episymbiotic CPR bacteria and DPANN archaea in groundwater ecosystems.</title>
        <authorList>
            <person name="He C.Y."/>
            <person name="Keren R."/>
            <person name="Whittaker M."/>
            <person name="Farag I.F."/>
            <person name="Doudna J."/>
            <person name="Cate J.H.D."/>
            <person name="Banfield J.F."/>
        </authorList>
    </citation>
    <scope>NUCLEOTIDE SEQUENCE</scope>
    <source>
        <strain evidence="11">NC_groundwater_1586_Pr3_B-0.1um_66_15</strain>
    </source>
</reference>
<evidence type="ECO:0000256" key="8">
    <source>
        <dbReference type="ARBA" id="ARBA00038152"/>
    </source>
</evidence>
<keyword evidence="2" id="KW-1003">Cell membrane</keyword>
<evidence type="ECO:0000259" key="10">
    <source>
        <dbReference type="Pfam" id="PF00535"/>
    </source>
</evidence>
<evidence type="ECO:0000256" key="4">
    <source>
        <dbReference type="ARBA" id="ARBA00022679"/>
    </source>
</evidence>
<keyword evidence="4" id="KW-0808">Transferase</keyword>
<dbReference type="CDD" id="cd04187">
    <property type="entry name" value="DPM1_like_bac"/>
    <property type="match status" value="1"/>
</dbReference>
<dbReference type="Proteomes" id="UP000782610">
    <property type="component" value="Unassembled WGS sequence"/>
</dbReference>
<feature type="transmembrane region" description="Helical" evidence="9">
    <location>
        <begin position="265"/>
        <end position="290"/>
    </location>
</feature>
<evidence type="ECO:0000256" key="7">
    <source>
        <dbReference type="ARBA" id="ARBA00023136"/>
    </source>
</evidence>
<comment type="similarity">
    <text evidence="8">Belongs to the glycosyltransferase 2 family. GtrB subfamily.</text>
</comment>
<evidence type="ECO:0000256" key="3">
    <source>
        <dbReference type="ARBA" id="ARBA00022676"/>
    </source>
</evidence>
<keyword evidence="7 9" id="KW-0472">Membrane</keyword>
<protein>
    <submittedName>
        <fullName evidence="11">Glycosyltransferase family 2 protein</fullName>
    </submittedName>
</protein>
<evidence type="ECO:0000256" key="9">
    <source>
        <dbReference type="SAM" id="Phobius"/>
    </source>
</evidence>
<organism evidence="11 12">
    <name type="scientific">Devosia nanyangense</name>
    <dbReference type="NCBI Taxonomy" id="1228055"/>
    <lineage>
        <taxon>Bacteria</taxon>
        <taxon>Pseudomonadati</taxon>
        <taxon>Pseudomonadota</taxon>
        <taxon>Alphaproteobacteria</taxon>
        <taxon>Hyphomicrobiales</taxon>
        <taxon>Devosiaceae</taxon>
        <taxon>Devosia</taxon>
    </lineage>
</organism>
<evidence type="ECO:0000313" key="12">
    <source>
        <dbReference type="Proteomes" id="UP000782610"/>
    </source>
</evidence>
<feature type="domain" description="Glycosyltransferase 2-like" evidence="10">
    <location>
        <begin position="7"/>
        <end position="171"/>
    </location>
</feature>
<keyword evidence="5 9" id="KW-0812">Transmembrane</keyword>
<dbReference type="GO" id="GO:0005886">
    <property type="term" value="C:plasma membrane"/>
    <property type="evidence" value="ECO:0007669"/>
    <property type="project" value="UniProtKB-SubCell"/>
</dbReference>
<dbReference type="AlphaFoldDB" id="A0A933L1W2"/>
<dbReference type="FunFam" id="3.90.550.10:FF:000079">
    <property type="entry name" value="Probable glycosyl transferase"/>
    <property type="match status" value="1"/>
</dbReference>
<dbReference type="PANTHER" id="PTHR48090:SF1">
    <property type="entry name" value="PROPHAGE BACTOPRENOL GLUCOSYL TRANSFERASE HOMOLOG"/>
    <property type="match status" value="1"/>
</dbReference>
<dbReference type="InterPro" id="IPR001173">
    <property type="entry name" value="Glyco_trans_2-like"/>
</dbReference>
<sequence>MGTVKLSIVAPCYNEEEVISEFYRRLSDSCLDAVPSGEFEMIFVNDGSIDSTPQILLDLTRNDERVVFVDLFRNHGHQLAVSAGLMQAQGDRVMLIDADLQDPPELLPDFMRKMNEGFDVVYGQRISREGETTFKRSSAALFYRFMSRLSSPPIPVDTGDFRLLTREVVEQLNRMPESHRFIRGMVAWIGGRQTPLQYERASRFAGETKYTLSKMVRLAFDAITGFSDAPLRLAIMMSVAATVVALSMIVYVIISFFFFEPAPGWTSLGIIMLVFSAVQLFCIGILGEYVGRIFVQAKQRPLTHVRAIIRGGTQSKHGDT</sequence>
<comment type="caution">
    <text evidence="11">The sequence shown here is derived from an EMBL/GenBank/DDBJ whole genome shotgun (WGS) entry which is preliminary data.</text>
</comment>
<evidence type="ECO:0000313" key="11">
    <source>
        <dbReference type="EMBL" id="MBI4921525.1"/>
    </source>
</evidence>